<sequence length="175" mass="20745">MGTIMLKACDRKIYNLRKRISNLEKKKYLTIIQENKIARKIRDHKLLQLGLLFEITYTLIYSEYEVTGHLLQLKEKQGEELNILQTEGNSIFSEISIEEHDKEEVRYLLTEERKARNHILISYGALLESTNTMYYPLSVLIAYIRNIHNYTKEELKSLEEIGRQFFREKDGKGEN</sequence>
<name>E5BI35_9FUSO</name>
<dbReference type="AlphaFoldDB" id="E5BI35"/>
<protein>
    <submittedName>
        <fullName evidence="1">Uncharacterized protein</fullName>
    </submittedName>
</protein>
<dbReference type="BioCyc" id="FSP469605-HMP:GTSP-1698-MONOMER"/>
<organism evidence="1 2">
    <name type="scientific">Fusobacterium gonidiaformans 3-1-5R</name>
    <dbReference type="NCBI Taxonomy" id="469605"/>
    <lineage>
        <taxon>Bacteria</taxon>
        <taxon>Fusobacteriati</taxon>
        <taxon>Fusobacteriota</taxon>
        <taxon>Fusobacteriia</taxon>
        <taxon>Fusobacteriales</taxon>
        <taxon>Fusobacteriaceae</taxon>
        <taxon>Fusobacterium</taxon>
    </lineage>
</organism>
<proteinExistence type="predicted"/>
<gene>
    <name evidence="1" type="ORF">FSBG_01655</name>
</gene>
<reference evidence="1 2" key="1">
    <citation type="submission" date="2009-02" db="EMBL/GenBank/DDBJ databases">
        <title>The Genome Sequence of Fusobacterium sp. 3_1_5R.</title>
        <authorList>
            <consortium name="The Broad Institute Genome Sequencing Platform"/>
            <person name="Ward D."/>
            <person name="Young S.K."/>
            <person name="Kodira C.D."/>
            <person name="Zeng Q."/>
            <person name="Koehrsen M."/>
            <person name="Alvarado L."/>
            <person name="Berlin A."/>
            <person name="Borenstein D."/>
            <person name="Chen Z."/>
            <person name="Engels R."/>
            <person name="Freedman E."/>
            <person name="Gellesch M."/>
            <person name="Goldberg J."/>
            <person name="Griggs A."/>
            <person name="Gujja S."/>
            <person name="Heiman D."/>
            <person name="Hepburn T."/>
            <person name="Howarth C."/>
            <person name="Jen D."/>
            <person name="Larson L."/>
            <person name="Lewis B."/>
            <person name="Mehta T."/>
            <person name="Park D."/>
            <person name="Pearson M."/>
            <person name="Roberts A."/>
            <person name="Saif S."/>
            <person name="Shea T."/>
            <person name="Shenoy N."/>
            <person name="Sisk P."/>
            <person name="Stolte C."/>
            <person name="Sykes S."/>
            <person name="Walk T."/>
            <person name="White J."/>
            <person name="Yandava C."/>
            <person name="Allen-Vercoe E."/>
            <person name="Strauss J."/>
            <person name="Ambrose C."/>
            <person name="Lander E."/>
            <person name="Nusbaum C."/>
            <person name="Galagan J."/>
            <person name="Birren B."/>
        </authorList>
    </citation>
    <scope>NUCLEOTIDE SEQUENCE [LARGE SCALE GENOMIC DNA]</scope>
    <source>
        <strain evidence="1 2">3_1_5R</strain>
    </source>
</reference>
<evidence type="ECO:0000313" key="1">
    <source>
        <dbReference type="EMBL" id="EFS22158.1"/>
    </source>
</evidence>
<accession>E5BI35</accession>
<dbReference type="HOGENOM" id="CLU_1545396_0_0_0"/>
<keyword evidence="2" id="KW-1185">Reference proteome</keyword>
<dbReference type="EMBL" id="GG657974">
    <property type="protein sequence ID" value="EFS22158.1"/>
    <property type="molecule type" value="Genomic_DNA"/>
</dbReference>
<dbReference type="Proteomes" id="UP000002975">
    <property type="component" value="Unassembled WGS sequence"/>
</dbReference>
<evidence type="ECO:0000313" key="2">
    <source>
        <dbReference type="Proteomes" id="UP000002975"/>
    </source>
</evidence>
<dbReference type="RefSeq" id="WP_008802202.1">
    <property type="nucleotide sequence ID" value="NZ_GG657974.1"/>
</dbReference>